<dbReference type="GO" id="GO:0032259">
    <property type="term" value="P:methylation"/>
    <property type="evidence" value="ECO:0007669"/>
    <property type="project" value="UniProtKB-KW"/>
</dbReference>
<dbReference type="PANTHER" id="PTHR43861">
    <property type="entry name" value="TRANS-ACONITATE 2-METHYLTRANSFERASE-RELATED"/>
    <property type="match status" value="1"/>
</dbReference>
<keyword evidence="1" id="KW-0489">Methyltransferase</keyword>
<dbReference type="InterPro" id="IPR029063">
    <property type="entry name" value="SAM-dependent_MTases_sf"/>
</dbReference>
<reference evidence="1" key="1">
    <citation type="submission" date="2013-03" db="EMBL/GenBank/DDBJ databases">
        <authorList>
            <person name="Harkins D.M."/>
            <person name="Durkin A.S."/>
            <person name="Brinkac L.M."/>
            <person name="Haft D.H."/>
            <person name="Selengut J.D."/>
            <person name="Sanka R."/>
            <person name="DePew J."/>
            <person name="Purushe J."/>
            <person name="Hartskeerl R.A."/>
            <person name="Ahmed A."/>
            <person name="van der Linden H."/>
            <person name="Goris M.G.A."/>
            <person name="Vinetz J.M."/>
            <person name="Sutton G.G."/>
            <person name="Nierman W.C."/>
            <person name="Fouts D.E."/>
        </authorList>
    </citation>
    <scope>NUCLEOTIDE SEQUENCE [LARGE SCALE GENOMIC DNA]</scope>
    <source>
        <strain evidence="1">ICFT</strain>
    </source>
</reference>
<comment type="caution">
    <text evidence="1">The sequence shown here is derived from an EMBL/GenBank/DDBJ whole genome shotgun (WGS) entry which is preliminary data.</text>
</comment>
<keyword evidence="1" id="KW-0808">Transferase</keyword>
<dbReference type="Gene3D" id="3.40.50.150">
    <property type="entry name" value="Vaccinia Virus protein VP39"/>
    <property type="match status" value="1"/>
</dbReference>
<gene>
    <name evidence="1" type="ORF">LEP1GSC060_1542</name>
</gene>
<dbReference type="PANTHER" id="PTHR43861:SF6">
    <property type="entry name" value="METHYLTRANSFERASE TYPE 11"/>
    <property type="match status" value="1"/>
</dbReference>
<evidence type="ECO:0000313" key="1">
    <source>
        <dbReference type="EMBL" id="EMY76260.1"/>
    </source>
</evidence>
<name>N1WBE1_9LEPT</name>
<dbReference type="EMBL" id="AOHC02000052">
    <property type="protein sequence ID" value="EMY76260.1"/>
    <property type="molecule type" value="Genomic_DNA"/>
</dbReference>
<proteinExistence type="predicted"/>
<dbReference type="CDD" id="cd02440">
    <property type="entry name" value="AdoMet_MTases"/>
    <property type="match status" value="1"/>
</dbReference>
<dbReference type="GO" id="GO:0008168">
    <property type="term" value="F:methyltransferase activity"/>
    <property type="evidence" value="ECO:0007669"/>
    <property type="project" value="UniProtKB-KW"/>
</dbReference>
<sequence length="323" mass="37665">MAKILRAAEIKPDFEGLKNKWEAMLGKYYINSQTLNPKYTMEVPCPFCNSKKIDHSFNLNGFHHITCIECKTLYVSPRLLDVCIEELYSDEYYSEMYTRSMLPIFEKRKQWIGRSKYLQIMNHRSNDRKGKVLDIGAGIGEVIDVFREEGWESHTIEMNKVAVSWLQTRGYKNVFHGPLNDYETTEKFDVIMAWGVVEHVLNPDVFLKRVFDLLVPGGLFVSEVPHGQSLLIDIFRKTGLDPKRILMGEQHIVLYSTEAYKALHERNGFKKIHLQTNGLDVDTIFKESNVIIPDKLLAYLQESIDEKLYGDLLRGFWKKDENW</sequence>
<keyword evidence="2" id="KW-1185">Reference proteome</keyword>
<evidence type="ECO:0000313" key="2">
    <source>
        <dbReference type="Proteomes" id="UP000012313"/>
    </source>
</evidence>
<protein>
    <submittedName>
        <fullName evidence="1">Methyltransferase domain protein</fullName>
    </submittedName>
</protein>
<dbReference type="AlphaFoldDB" id="N1WBE1"/>
<dbReference type="SUPFAM" id="SSF53335">
    <property type="entry name" value="S-adenosyl-L-methionine-dependent methyltransferases"/>
    <property type="match status" value="1"/>
</dbReference>
<dbReference type="Pfam" id="PF13489">
    <property type="entry name" value="Methyltransf_23"/>
    <property type="match status" value="1"/>
</dbReference>
<dbReference type="RefSeq" id="WP_003009621.1">
    <property type="nucleotide sequence ID" value="NZ_AOHC02000052.1"/>
</dbReference>
<dbReference type="Proteomes" id="UP000012313">
    <property type="component" value="Unassembled WGS sequence"/>
</dbReference>
<dbReference type="STRING" id="1218598.LEP1GSC060_1542"/>
<organism evidence="1 2">
    <name type="scientific">Leptospira weilii serovar Ranarum str. ICFT</name>
    <dbReference type="NCBI Taxonomy" id="1218598"/>
    <lineage>
        <taxon>Bacteria</taxon>
        <taxon>Pseudomonadati</taxon>
        <taxon>Spirochaetota</taxon>
        <taxon>Spirochaetia</taxon>
        <taxon>Leptospirales</taxon>
        <taxon>Leptospiraceae</taxon>
        <taxon>Leptospira</taxon>
    </lineage>
</organism>
<accession>N1WBE1</accession>